<accession>A0A644ZTN1</accession>
<evidence type="ECO:0000256" key="2">
    <source>
        <dbReference type="ARBA" id="ARBA00022729"/>
    </source>
</evidence>
<dbReference type="SUPFAM" id="SSF53850">
    <property type="entry name" value="Periplasmic binding protein-like II"/>
    <property type="match status" value="1"/>
</dbReference>
<reference evidence="6" key="1">
    <citation type="submission" date="2019-08" db="EMBL/GenBank/DDBJ databases">
        <authorList>
            <person name="Kucharzyk K."/>
            <person name="Murdoch R.W."/>
            <person name="Higgins S."/>
            <person name="Loffler F."/>
        </authorList>
    </citation>
    <scope>NUCLEOTIDE SEQUENCE</scope>
</reference>
<comment type="caution">
    <text evidence="6">The sequence shown here is derived from an EMBL/GenBank/DDBJ whole genome shotgun (WGS) entry which is preliminary data.</text>
</comment>
<dbReference type="EMBL" id="VSSQ01010403">
    <property type="protein sequence ID" value="MPM44245.1"/>
    <property type="molecule type" value="Genomic_DNA"/>
</dbReference>
<dbReference type="GO" id="GO:0016020">
    <property type="term" value="C:membrane"/>
    <property type="evidence" value="ECO:0007669"/>
    <property type="project" value="UniProtKB-SubCell"/>
</dbReference>
<keyword evidence="4" id="KW-0564">Palmitate</keyword>
<evidence type="ECO:0000313" key="6">
    <source>
        <dbReference type="EMBL" id="MPM44245.1"/>
    </source>
</evidence>
<evidence type="ECO:0000256" key="3">
    <source>
        <dbReference type="ARBA" id="ARBA00023136"/>
    </source>
</evidence>
<dbReference type="PANTHER" id="PTHR30429">
    <property type="entry name" value="D-METHIONINE-BINDING LIPOPROTEIN METQ"/>
    <property type="match status" value="1"/>
</dbReference>
<dbReference type="Gene3D" id="3.40.190.10">
    <property type="entry name" value="Periplasmic binding protein-like II"/>
    <property type="match status" value="2"/>
</dbReference>
<dbReference type="PROSITE" id="PS51257">
    <property type="entry name" value="PROKAR_LIPOPROTEIN"/>
    <property type="match status" value="1"/>
</dbReference>
<dbReference type="Pfam" id="PF03180">
    <property type="entry name" value="Lipoprotein_9"/>
    <property type="match status" value="1"/>
</dbReference>
<dbReference type="AlphaFoldDB" id="A0A644ZTN1"/>
<organism evidence="6">
    <name type="scientific">bioreactor metagenome</name>
    <dbReference type="NCBI Taxonomy" id="1076179"/>
    <lineage>
        <taxon>unclassified sequences</taxon>
        <taxon>metagenomes</taxon>
        <taxon>ecological metagenomes</taxon>
    </lineage>
</organism>
<comment type="subcellular location">
    <subcellularLocation>
        <location evidence="1">Membrane</location>
        <topology evidence="1">Lipid-anchor</topology>
    </subcellularLocation>
</comment>
<keyword evidence="2" id="KW-0732">Signal</keyword>
<evidence type="ECO:0000256" key="5">
    <source>
        <dbReference type="ARBA" id="ARBA00023288"/>
    </source>
</evidence>
<sequence>MKFKKLLSLTLVGIISGSLLIGCSKASGEADNNIKVGASVTPHAEILEAAKPLLEKKGYKLEIVEFDDYVLPNTSLAEGELDANFFQHIPYLEQMNEEKNLNLTYTAKVLIAPIGVYSEKYKSLDELKDGAKISVPNDATNETRALKLLADNKIIEVAQKELLTAKDITKNPKNIEIVEVEAAQVPSTLQDVDYAVINSNFALNVKLNPKKDAIAIESSDSPYVNVLACRQEDKESEKIKVLGEVLNSDEIRSFIEEKYEGSIIPTF</sequence>
<gene>
    <name evidence="6" type="primary">metQ_17</name>
    <name evidence="6" type="ORF">SDC9_90923</name>
</gene>
<keyword evidence="5 6" id="KW-0449">Lipoprotein</keyword>
<evidence type="ECO:0000256" key="4">
    <source>
        <dbReference type="ARBA" id="ARBA00023139"/>
    </source>
</evidence>
<dbReference type="InterPro" id="IPR004872">
    <property type="entry name" value="Lipoprotein_NlpA"/>
</dbReference>
<protein>
    <submittedName>
        <fullName evidence="6">Methionine-binding lipoprotein MetQ</fullName>
    </submittedName>
</protein>
<dbReference type="PIRSF" id="PIRSF002854">
    <property type="entry name" value="MetQ"/>
    <property type="match status" value="1"/>
</dbReference>
<name>A0A644ZTN1_9ZZZZ</name>
<dbReference type="PANTHER" id="PTHR30429:SF0">
    <property type="entry name" value="METHIONINE-BINDING LIPOPROTEIN METQ"/>
    <property type="match status" value="1"/>
</dbReference>
<evidence type="ECO:0000256" key="1">
    <source>
        <dbReference type="ARBA" id="ARBA00004635"/>
    </source>
</evidence>
<proteinExistence type="predicted"/>
<dbReference type="CDD" id="cd13597">
    <property type="entry name" value="PBP2_lipoprotein_Tp32"/>
    <property type="match status" value="1"/>
</dbReference>
<keyword evidence="3" id="KW-0472">Membrane</keyword>